<evidence type="ECO:0000313" key="3">
    <source>
        <dbReference type="Proteomes" id="UP000323708"/>
    </source>
</evidence>
<protein>
    <submittedName>
        <fullName evidence="2">SoxR reducing system RseC family protein</fullName>
    </submittedName>
</protein>
<dbReference type="PIRSF" id="PIRSF004923">
    <property type="entry name" value="RseC"/>
    <property type="match status" value="1"/>
</dbReference>
<feature type="transmembrane region" description="Helical" evidence="1">
    <location>
        <begin position="83"/>
        <end position="104"/>
    </location>
</feature>
<name>A0A5B0X591_9GAMM</name>
<dbReference type="EMBL" id="VTUX01000002">
    <property type="protein sequence ID" value="KAA1193349.1"/>
    <property type="molecule type" value="Genomic_DNA"/>
</dbReference>
<evidence type="ECO:0000256" key="1">
    <source>
        <dbReference type="SAM" id="Phobius"/>
    </source>
</evidence>
<keyword evidence="3" id="KW-1185">Reference proteome</keyword>
<dbReference type="RefSeq" id="WP_149610456.1">
    <property type="nucleotide sequence ID" value="NZ_VTUX01000002.1"/>
</dbReference>
<feature type="transmembrane region" description="Helical" evidence="1">
    <location>
        <begin position="110"/>
        <end position="127"/>
    </location>
</feature>
<keyword evidence="1" id="KW-0472">Membrane</keyword>
<dbReference type="PANTHER" id="PTHR35867:SF1">
    <property type="entry name" value="PROTEIN RSEC"/>
    <property type="match status" value="1"/>
</dbReference>
<dbReference type="PANTHER" id="PTHR35867">
    <property type="entry name" value="PROTEIN RSEC"/>
    <property type="match status" value="1"/>
</dbReference>
<accession>A0A5B0X591</accession>
<dbReference type="InterPro" id="IPR007359">
    <property type="entry name" value="SigmaE_reg_RseC_MucC"/>
</dbReference>
<dbReference type="AlphaFoldDB" id="A0A5B0X591"/>
<proteinExistence type="predicted"/>
<keyword evidence="1" id="KW-0812">Transmembrane</keyword>
<dbReference type="Proteomes" id="UP000323708">
    <property type="component" value="Unassembled WGS sequence"/>
</dbReference>
<dbReference type="Pfam" id="PF04246">
    <property type="entry name" value="RseC_MucC"/>
    <property type="match status" value="1"/>
</dbReference>
<comment type="caution">
    <text evidence="2">The sequence shown here is derived from an EMBL/GenBank/DDBJ whole genome shotgun (WGS) entry which is preliminary data.</text>
</comment>
<organism evidence="2 3">
    <name type="scientific">Pseudohalioglobus sediminis</name>
    <dbReference type="NCBI Taxonomy" id="2606449"/>
    <lineage>
        <taxon>Bacteria</taxon>
        <taxon>Pseudomonadati</taxon>
        <taxon>Pseudomonadota</taxon>
        <taxon>Gammaproteobacteria</taxon>
        <taxon>Cellvibrionales</taxon>
        <taxon>Halieaceae</taxon>
        <taxon>Pseudohalioglobus</taxon>
    </lineage>
</organism>
<keyword evidence="1" id="KW-1133">Transmembrane helix</keyword>
<sequence>MLLETGRVVAVEADSVWVETIRQSTCGACAAQKGCGHGLLNRISDGHRSLIRVLPGKVAASDCAVDDEVRIAIPEDVILRGSLIVYILPLLLMLAGAFFGSTWVAANADLGAALGAVAGFVAGFMLVRAHAHRHRNDDSLQPTLEGILHRRVQALHVG</sequence>
<gene>
    <name evidence="2" type="ORF">F0M18_05785</name>
</gene>
<dbReference type="InterPro" id="IPR026268">
    <property type="entry name" value="RseC"/>
</dbReference>
<reference evidence="2 3" key="1">
    <citation type="submission" date="2019-09" db="EMBL/GenBank/DDBJ databases">
        <authorList>
            <person name="Chen X.-Y."/>
        </authorList>
    </citation>
    <scope>NUCLEOTIDE SEQUENCE [LARGE SCALE GENOMIC DNA]</scope>
    <source>
        <strain evidence="2 3">NY5</strain>
    </source>
</reference>
<evidence type="ECO:0000313" key="2">
    <source>
        <dbReference type="EMBL" id="KAA1193349.1"/>
    </source>
</evidence>